<keyword evidence="1" id="KW-0812">Transmembrane</keyword>
<evidence type="ECO:0000256" key="1">
    <source>
        <dbReference type="SAM" id="Phobius"/>
    </source>
</evidence>
<proteinExistence type="predicted"/>
<dbReference type="NCBIfam" id="TIGR00426">
    <property type="entry name" value="competence protein ComEA helix-hairpin-helix repeat region"/>
    <property type="match status" value="1"/>
</dbReference>
<dbReference type="Gene3D" id="1.10.150.280">
    <property type="entry name" value="AF1531-like domain"/>
    <property type="match status" value="1"/>
</dbReference>
<accession>A0A941CWA6</accession>
<feature type="domain" description="Helix-hairpin-helix DNA-binding motif class 1" evidence="2">
    <location>
        <begin position="144"/>
        <end position="163"/>
    </location>
</feature>
<feature type="transmembrane region" description="Helical" evidence="1">
    <location>
        <begin position="7"/>
        <end position="24"/>
    </location>
</feature>
<gene>
    <name evidence="3" type="ORF">KC820_04180</name>
</gene>
<dbReference type="Pfam" id="PF10531">
    <property type="entry name" value="SLBB"/>
    <property type="match status" value="1"/>
</dbReference>
<comment type="caution">
    <text evidence="3">The sequence shown here is derived from an EMBL/GenBank/DDBJ whole genome shotgun (WGS) entry which is preliminary data.</text>
</comment>
<dbReference type="GO" id="GO:0015627">
    <property type="term" value="C:type II protein secretion system complex"/>
    <property type="evidence" value="ECO:0007669"/>
    <property type="project" value="TreeGrafter"/>
</dbReference>
<dbReference type="InterPro" id="IPR010994">
    <property type="entry name" value="RuvA_2-like"/>
</dbReference>
<dbReference type="GO" id="GO:0003677">
    <property type="term" value="F:DNA binding"/>
    <property type="evidence" value="ECO:0007669"/>
    <property type="project" value="InterPro"/>
</dbReference>
<organism evidence="3 4">
    <name type="scientific">Allobacillus saliphilus</name>
    <dbReference type="NCBI Taxonomy" id="2912308"/>
    <lineage>
        <taxon>Bacteria</taxon>
        <taxon>Bacillati</taxon>
        <taxon>Bacillota</taxon>
        <taxon>Bacilli</taxon>
        <taxon>Bacillales</taxon>
        <taxon>Bacillaceae</taxon>
        <taxon>Allobacillus</taxon>
    </lineage>
</organism>
<dbReference type="SMART" id="SM00278">
    <property type="entry name" value="HhH1"/>
    <property type="match status" value="2"/>
</dbReference>
<dbReference type="GO" id="GO:0015628">
    <property type="term" value="P:protein secretion by the type II secretion system"/>
    <property type="evidence" value="ECO:0007669"/>
    <property type="project" value="TreeGrafter"/>
</dbReference>
<reference evidence="3 4" key="1">
    <citation type="submission" date="2021-04" db="EMBL/GenBank/DDBJ databases">
        <title>Allobacillus sp. nov. SKP8-2 isolated from shrimp paste.</title>
        <authorList>
            <person name="Tanasupawat S."/>
            <person name="Yiamsombat S."/>
            <person name="Kanchanasin P."/>
            <person name="Kuncharoen N."/>
        </authorList>
    </citation>
    <scope>NUCLEOTIDE SEQUENCE [LARGE SCALE GENOMIC DNA]</scope>
    <source>
        <strain evidence="3 4">SKP8-2</strain>
    </source>
</reference>
<evidence type="ECO:0000313" key="4">
    <source>
        <dbReference type="Proteomes" id="UP000675431"/>
    </source>
</evidence>
<protein>
    <submittedName>
        <fullName evidence="3">Helix-hairpin-helix domain-containing protein</fullName>
    </submittedName>
</protein>
<evidence type="ECO:0000313" key="3">
    <source>
        <dbReference type="EMBL" id="MBR7553350.1"/>
    </source>
</evidence>
<dbReference type="EMBL" id="JAGSIE010000010">
    <property type="protein sequence ID" value="MBR7553350.1"/>
    <property type="molecule type" value="Genomic_DNA"/>
</dbReference>
<dbReference type="GO" id="GO:0006281">
    <property type="term" value="P:DNA repair"/>
    <property type="evidence" value="ECO:0007669"/>
    <property type="project" value="InterPro"/>
</dbReference>
<sequence length="197" mass="22259">MIIQKKWLIYALIFLLLFIALLFFQQNRETASVIVEEPVEVVQENLESMDKTIESAILWVDIKGMVQKPGVYQLTEGDRVKDAIQIAGGFVEDADELMVNMAALVHDEMVIYVPMKGEEGEGTYSSQRVMAEEGKVRINTAELNEIMTLPGIGEQKAKSIIEYRETNGKFQSVEDLLQISGIGEKTLERFRDMVIVP</sequence>
<dbReference type="InterPro" id="IPR003583">
    <property type="entry name" value="Hlx-hairpin-Hlx_DNA-bd_motif"/>
</dbReference>
<keyword evidence="1" id="KW-1133">Transmembrane helix</keyword>
<dbReference type="AlphaFoldDB" id="A0A941CWA6"/>
<keyword evidence="1" id="KW-0472">Membrane</keyword>
<dbReference type="PANTHER" id="PTHR21180">
    <property type="entry name" value="ENDONUCLEASE/EXONUCLEASE/PHOSPHATASE FAMILY DOMAIN-CONTAINING PROTEIN 1"/>
    <property type="match status" value="1"/>
</dbReference>
<name>A0A941CWA6_9BACI</name>
<dbReference type="Pfam" id="PF12836">
    <property type="entry name" value="HHH_3"/>
    <property type="match status" value="1"/>
</dbReference>
<keyword evidence="4" id="KW-1185">Reference proteome</keyword>
<dbReference type="InterPro" id="IPR019554">
    <property type="entry name" value="Soluble_ligand-bd"/>
</dbReference>
<dbReference type="PANTHER" id="PTHR21180:SF32">
    <property type="entry name" value="ENDONUCLEASE_EXONUCLEASE_PHOSPHATASE FAMILY DOMAIN-CONTAINING PROTEIN 1"/>
    <property type="match status" value="1"/>
</dbReference>
<dbReference type="InterPro" id="IPR004509">
    <property type="entry name" value="Competence_ComEA_HhH"/>
</dbReference>
<dbReference type="Proteomes" id="UP000675431">
    <property type="component" value="Unassembled WGS sequence"/>
</dbReference>
<evidence type="ECO:0000259" key="2">
    <source>
        <dbReference type="SMART" id="SM00278"/>
    </source>
</evidence>
<dbReference type="RefSeq" id="WP_212368426.1">
    <property type="nucleotide sequence ID" value="NZ_JAGSIE010000010.1"/>
</dbReference>
<dbReference type="InterPro" id="IPR051675">
    <property type="entry name" value="Endo/Exo/Phosphatase_dom_1"/>
</dbReference>
<dbReference type="SUPFAM" id="SSF47781">
    <property type="entry name" value="RuvA domain 2-like"/>
    <property type="match status" value="1"/>
</dbReference>
<feature type="domain" description="Helix-hairpin-helix DNA-binding motif class 1" evidence="2">
    <location>
        <begin position="174"/>
        <end position="193"/>
    </location>
</feature>